<dbReference type="Proteomes" id="UP000310158">
    <property type="component" value="Unassembled WGS sequence"/>
</dbReference>
<dbReference type="AlphaFoldDB" id="A0A4S4L2Q3"/>
<gene>
    <name evidence="1" type="ORF">EW146_g10054</name>
</gene>
<protein>
    <submittedName>
        <fullName evidence="1">Uncharacterized protein</fullName>
    </submittedName>
</protein>
<accession>A0A4S4L2Q3</accession>
<comment type="caution">
    <text evidence="1">The sequence shown here is derived from an EMBL/GenBank/DDBJ whole genome shotgun (WGS) entry which is preliminary data.</text>
</comment>
<dbReference type="EMBL" id="SGPL01001087">
    <property type="protein sequence ID" value="THH04878.1"/>
    <property type="molecule type" value="Genomic_DNA"/>
</dbReference>
<evidence type="ECO:0000313" key="2">
    <source>
        <dbReference type="Proteomes" id="UP000310158"/>
    </source>
</evidence>
<sequence length="145" mass="15542">MPTPVFSSIALSRTLSQCSSHPGFPHVQFPHAVVYCTLVPYSAHPRPIPPLSHRIPPYSPIAPFPSPSPPPLFAALTSTLRSEAALGGPTHPRSSPRPGVFPLSGPESIGAFAHSAYTLYTSIATPPFWEEVSLTLRVGDQRKVP</sequence>
<organism evidence="1 2">
    <name type="scientific">Bondarzewia mesenterica</name>
    <dbReference type="NCBI Taxonomy" id="1095465"/>
    <lineage>
        <taxon>Eukaryota</taxon>
        <taxon>Fungi</taxon>
        <taxon>Dikarya</taxon>
        <taxon>Basidiomycota</taxon>
        <taxon>Agaricomycotina</taxon>
        <taxon>Agaricomycetes</taxon>
        <taxon>Russulales</taxon>
        <taxon>Bondarzewiaceae</taxon>
        <taxon>Bondarzewia</taxon>
    </lineage>
</organism>
<keyword evidence="2" id="KW-1185">Reference proteome</keyword>
<evidence type="ECO:0000313" key="1">
    <source>
        <dbReference type="EMBL" id="THH04878.1"/>
    </source>
</evidence>
<proteinExistence type="predicted"/>
<name>A0A4S4L2Q3_9AGAM</name>
<reference evidence="1 2" key="1">
    <citation type="submission" date="2019-02" db="EMBL/GenBank/DDBJ databases">
        <title>Genome sequencing of the rare red list fungi Bondarzewia mesenterica.</title>
        <authorList>
            <person name="Buettner E."/>
            <person name="Kellner H."/>
        </authorList>
    </citation>
    <scope>NUCLEOTIDE SEQUENCE [LARGE SCALE GENOMIC DNA]</scope>
    <source>
        <strain evidence="1 2">DSM 108281</strain>
    </source>
</reference>